<evidence type="ECO:0000313" key="2">
    <source>
        <dbReference type="Proteomes" id="UP000298030"/>
    </source>
</evidence>
<dbReference type="EMBL" id="QPFP01000014">
    <property type="protein sequence ID" value="TEB32893.1"/>
    <property type="molecule type" value="Genomic_DNA"/>
</dbReference>
<comment type="caution">
    <text evidence="1">The sequence shown here is derived from an EMBL/GenBank/DDBJ whole genome shotgun (WGS) entry which is preliminary data.</text>
</comment>
<protein>
    <submittedName>
        <fullName evidence="1">Uncharacterized protein</fullName>
    </submittedName>
</protein>
<dbReference type="Proteomes" id="UP000298030">
    <property type="component" value="Unassembled WGS sequence"/>
</dbReference>
<organism evidence="1 2">
    <name type="scientific">Coprinellus micaceus</name>
    <name type="common">Glistening ink-cap mushroom</name>
    <name type="synonym">Coprinus micaceus</name>
    <dbReference type="NCBI Taxonomy" id="71717"/>
    <lineage>
        <taxon>Eukaryota</taxon>
        <taxon>Fungi</taxon>
        <taxon>Dikarya</taxon>
        <taxon>Basidiomycota</taxon>
        <taxon>Agaricomycotina</taxon>
        <taxon>Agaricomycetes</taxon>
        <taxon>Agaricomycetidae</taxon>
        <taxon>Agaricales</taxon>
        <taxon>Agaricineae</taxon>
        <taxon>Psathyrellaceae</taxon>
        <taxon>Coprinellus</taxon>
    </lineage>
</organism>
<evidence type="ECO:0000313" key="1">
    <source>
        <dbReference type="EMBL" id="TEB32893.1"/>
    </source>
</evidence>
<name>A0A4Y7TFE2_COPMI</name>
<proteinExistence type="predicted"/>
<accession>A0A4Y7TFE2</accession>
<dbReference type="AlphaFoldDB" id="A0A4Y7TFE2"/>
<gene>
    <name evidence="1" type="ORF">FA13DRAFT_230905</name>
</gene>
<sequence length="52" mass="5879">MWSSCWNVKVQRVKDNLKLERGTTLFSSSEVRVHVQEVSNEHCKGFPSSGLG</sequence>
<reference evidence="1 2" key="1">
    <citation type="journal article" date="2019" name="Nat. Ecol. Evol.">
        <title>Megaphylogeny resolves global patterns of mushroom evolution.</title>
        <authorList>
            <person name="Varga T."/>
            <person name="Krizsan K."/>
            <person name="Foldi C."/>
            <person name="Dima B."/>
            <person name="Sanchez-Garcia M."/>
            <person name="Sanchez-Ramirez S."/>
            <person name="Szollosi G.J."/>
            <person name="Szarkandi J.G."/>
            <person name="Papp V."/>
            <person name="Albert L."/>
            <person name="Andreopoulos W."/>
            <person name="Angelini C."/>
            <person name="Antonin V."/>
            <person name="Barry K.W."/>
            <person name="Bougher N.L."/>
            <person name="Buchanan P."/>
            <person name="Buyck B."/>
            <person name="Bense V."/>
            <person name="Catcheside P."/>
            <person name="Chovatia M."/>
            <person name="Cooper J."/>
            <person name="Damon W."/>
            <person name="Desjardin D."/>
            <person name="Finy P."/>
            <person name="Geml J."/>
            <person name="Haridas S."/>
            <person name="Hughes K."/>
            <person name="Justo A."/>
            <person name="Karasinski D."/>
            <person name="Kautmanova I."/>
            <person name="Kiss B."/>
            <person name="Kocsube S."/>
            <person name="Kotiranta H."/>
            <person name="LaButti K.M."/>
            <person name="Lechner B.E."/>
            <person name="Liimatainen K."/>
            <person name="Lipzen A."/>
            <person name="Lukacs Z."/>
            <person name="Mihaltcheva S."/>
            <person name="Morgado L.N."/>
            <person name="Niskanen T."/>
            <person name="Noordeloos M.E."/>
            <person name="Ohm R.A."/>
            <person name="Ortiz-Santana B."/>
            <person name="Ovrebo C."/>
            <person name="Racz N."/>
            <person name="Riley R."/>
            <person name="Savchenko A."/>
            <person name="Shiryaev A."/>
            <person name="Soop K."/>
            <person name="Spirin V."/>
            <person name="Szebenyi C."/>
            <person name="Tomsovsky M."/>
            <person name="Tulloss R.E."/>
            <person name="Uehling J."/>
            <person name="Grigoriev I.V."/>
            <person name="Vagvolgyi C."/>
            <person name="Papp T."/>
            <person name="Martin F.M."/>
            <person name="Miettinen O."/>
            <person name="Hibbett D.S."/>
            <person name="Nagy L.G."/>
        </authorList>
    </citation>
    <scope>NUCLEOTIDE SEQUENCE [LARGE SCALE GENOMIC DNA]</scope>
    <source>
        <strain evidence="1 2">FP101781</strain>
    </source>
</reference>
<keyword evidence="2" id="KW-1185">Reference proteome</keyword>